<protein>
    <submittedName>
        <fullName evidence="1">Uncharacterized protein</fullName>
    </submittedName>
</protein>
<evidence type="ECO:0000313" key="2">
    <source>
        <dbReference type="Proteomes" id="UP000324222"/>
    </source>
</evidence>
<dbReference type="EMBL" id="VSRR010000298">
    <property type="protein sequence ID" value="MPC13678.1"/>
    <property type="molecule type" value="Genomic_DNA"/>
</dbReference>
<accession>A0A5B7CWU3</accession>
<evidence type="ECO:0000313" key="1">
    <source>
        <dbReference type="EMBL" id="MPC13678.1"/>
    </source>
</evidence>
<keyword evidence="2" id="KW-1185">Reference proteome</keyword>
<sequence length="117" mass="12897">MSTKVMGDVFLKGAKHGTTIHTTTNFIHKLKTTHHINTTLITKHNNNKHANNRIAVTTYKQPQTTSTSNLLAPTIATHAYSRNSEASFVSFSARAKQTNPAQSHRNGAALMTIPRFV</sequence>
<organism evidence="1 2">
    <name type="scientific">Portunus trituberculatus</name>
    <name type="common">Swimming crab</name>
    <name type="synonym">Neptunus trituberculatus</name>
    <dbReference type="NCBI Taxonomy" id="210409"/>
    <lineage>
        <taxon>Eukaryota</taxon>
        <taxon>Metazoa</taxon>
        <taxon>Ecdysozoa</taxon>
        <taxon>Arthropoda</taxon>
        <taxon>Crustacea</taxon>
        <taxon>Multicrustacea</taxon>
        <taxon>Malacostraca</taxon>
        <taxon>Eumalacostraca</taxon>
        <taxon>Eucarida</taxon>
        <taxon>Decapoda</taxon>
        <taxon>Pleocyemata</taxon>
        <taxon>Brachyura</taxon>
        <taxon>Eubrachyura</taxon>
        <taxon>Portunoidea</taxon>
        <taxon>Portunidae</taxon>
        <taxon>Portuninae</taxon>
        <taxon>Portunus</taxon>
    </lineage>
</organism>
<proteinExistence type="predicted"/>
<dbReference type="AlphaFoldDB" id="A0A5B7CWU3"/>
<comment type="caution">
    <text evidence="1">The sequence shown here is derived from an EMBL/GenBank/DDBJ whole genome shotgun (WGS) entry which is preliminary data.</text>
</comment>
<reference evidence="1 2" key="1">
    <citation type="submission" date="2019-05" db="EMBL/GenBank/DDBJ databases">
        <title>Another draft genome of Portunus trituberculatus and its Hox gene families provides insights of decapod evolution.</title>
        <authorList>
            <person name="Jeong J.-H."/>
            <person name="Song I."/>
            <person name="Kim S."/>
            <person name="Choi T."/>
            <person name="Kim D."/>
            <person name="Ryu S."/>
            <person name="Kim W."/>
        </authorList>
    </citation>
    <scope>NUCLEOTIDE SEQUENCE [LARGE SCALE GENOMIC DNA]</scope>
    <source>
        <tissue evidence="1">Muscle</tissue>
    </source>
</reference>
<dbReference type="Proteomes" id="UP000324222">
    <property type="component" value="Unassembled WGS sequence"/>
</dbReference>
<gene>
    <name evidence="1" type="ORF">E2C01_006422</name>
</gene>
<name>A0A5B7CWU3_PORTR</name>